<keyword evidence="9" id="KW-0645">Protease</keyword>
<keyword evidence="4" id="KW-0378">Hydrolase</keyword>
<feature type="transmembrane region" description="Helical" evidence="7">
    <location>
        <begin position="110"/>
        <end position="131"/>
    </location>
</feature>
<evidence type="ECO:0000313" key="10">
    <source>
        <dbReference type="Proteomes" id="UP001500841"/>
    </source>
</evidence>
<dbReference type="Proteomes" id="UP001500841">
    <property type="component" value="Unassembled WGS sequence"/>
</dbReference>
<evidence type="ECO:0000256" key="7">
    <source>
        <dbReference type="SAM" id="Phobius"/>
    </source>
</evidence>
<accession>A0ABP7WR21</accession>
<comment type="caution">
    <text evidence="9">The sequence shown here is derived from an EMBL/GenBank/DDBJ whole genome shotgun (WGS) entry which is preliminary data.</text>
</comment>
<evidence type="ECO:0000256" key="2">
    <source>
        <dbReference type="ARBA" id="ARBA00009045"/>
    </source>
</evidence>
<sequence>MIEYLHYAPVASFIFAITLVTSILTFNNEEWFGKMMFHPYSVHRNKKQYTLLTSGLIHHDWMHLAFNMISFYCFAFTLEATIGHWQFAVLYIASLVISDLPSLAKHKNDYWYHSLGASGAISAVVFGFIIYEPMAMMMIIPLPFQIPAILFGILYLIYCHFASKHARDNINHDAHLFGAFCGVAITLILHPSLAPQFIHKVTEGVQSLLH</sequence>
<proteinExistence type="inferred from homology"/>
<organism evidence="9 10">
    <name type="scientific">Mucilaginibacter panaciglaebae</name>
    <dbReference type="NCBI Taxonomy" id="502331"/>
    <lineage>
        <taxon>Bacteria</taxon>
        <taxon>Pseudomonadati</taxon>
        <taxon>Bacteroidota</taxon>
        <taxon>Sphingobacteriia</taxon>
        <taxon>Sphingobacteriales</taxon>
        <taxon>Sphingobacteriaceae</taxon>
        <taxon>Mucilaginibacter</taxon>
    </lineage>
</organism>
<feature type="transmembrane region" description="Helical" evidence="7">
    <location>
        <begin position="6"/>
        <end position="26"/>
    </location>
</feature>
<evidence type="ECO:0000256" key="3">
    <source>
        <dbReference type="ARBA" id="ARBA00022692"/>
    </source>
</evidence>
<name>A0ABP7WR21_9SPHI</name>
<evidence type="ECO:0000256" key="4">
    <source>
        <dbReference type="ARBA" id="ARBA00022801"/>
    </source>
</evidence>
<reference evidence="10" key="1">
    <citation type="journal article" date="2019" name="Int. J. Syst. Evol. Microbiol.">
        <title>The Global Catalogue of Microorganisms (GCM) 10K type strain sequencing project: providing services to taxonomists for standard genome sequencing and annotation.</title>
        <authorList>
            <consortium name="The Broad Institute Genomics Platform"/>
            <consortium name="The Broad Institute Genome Sequencing Center for Infectious Disease"/>
            <person name="Wu L."/>
            <person name="Ma J."/>
        </authorList>
    </citation>
    <scope>NUCLEOTIDE SEQUENCE [LARGE SCALE GENOMIC DNA]</scope>
    <source>
        <strain evidence="10">JCM 17085</strain>
    </source>
</reference>
<dbReference type="SUPFAM" id="SSF144091">
    <property type="entry name" value="Rhomboid-like"/>
    <property type="match status" value="1"/>
</dbReference>
<comment type="similarity">
    <text evidence="2">Belongs to the peptidase S54 family.</text>
</comment>
<dbReference type="GO" id="GO:0006508">
    <property type="term" value="P:proteolysis"/>
    <property type="evidence" value="ECO:0007669"/>
    <property type="project" value="UniProtKB-KW"/>
</dbReference>
<feature type="domain" description="Peptidase S54 rhomboid" evidence="8">
    <location>
        <begin position="47"/>
        <end position="191"/>
    </location>
</feature>
<dbReference type="RefSeq" id="WP_345102729.1">
    <property type="nucleotide sequence ID" value="NZ_BAABCV010000005.1"/>
</dbReference>
<dbReference type="InterPro" id="IPR035952">
    <property type="entry name" value="Rhomboid-like_sf"/>
</dbReference>
<feature type="transmembrane region" description="Helical" evidence="7">
    <location>
        <begin position="174"/>
        <end position="193"/>
    </location>
</feature>
<evidence type="ECO:0000259" key="8">
    <source>
        <dbReference type="Pfam" id="PF01694"/>
    </source>
</evidence>
<evidence type="ECO:0000256" key="5">
    <source>
        <dbReference type="ARBA" id="ARBA00022989"/>
    </source>
</evidence>
<feature type="transmembrane region" description="Helical" evidence="7">
    <location>
        <begin position="84"/>
        <end position="103"/>
    </location>
</feature>
<feature type="transmembrane region" description="Helical" evidence="7">
    <location>
        <begin position="61"/>
        <end position="78"/>
    </location>
</feature>
<keyword evidence="6 7" id="KW-0472">Membrane</keyword>
<dbReference type="EMBL" id="BAABCV010000005">
    <property type="protein sequence ID" value="GAA4094223.1"/>
    <property type="molecule type" value="Genomic_DNA"/>
</dbReference>
<comment type="subcellular location">
    <subcellularLocation>
        <location evidence="1">Membrane</location>
        <topology evidence="1">Multi-pass membrane protein</topology>
    </subcellularLocation>
</comment>
<dbReference type="InterPro" id="IPR050925">
    <property type="entry name" value="Rhomboid_protease_S54"/>
</dbReference>
<keyword evidence="10" id="KW-1185">Reference proteome</keyword>
<dbReference type="InterPro" id="IPR022764">
    <property type="entry name" value="Peptidase_S54_rhomboid_dom"/>
</dbReference>
<keyword evidence="3 7" id="KW-0812">Transmembrane</keyword>
<keyword evidence="5 7" id="KW-1133">Transmembrane helix</keyword>
<dbReference type="Pfam" id="PF01694">
    <property type="entry name" value="Rhomboid"/>
    <property type="match status" value="1"/>
</dbReference>
<dbReference type="Gene3D" id="1.20.1540.10">
    <property type="entry name" value="Rhomboid-like"/>
    <property type="match status" value="1"/>
</dbReference>
<evidence type="ECO:0000256" key="6">
    <source>
        <dbReference type="ARBA" id="ARBA00023136"/>
    </source>
</evidence>
<evidence type="ECO:0000256" key="1">
    <source>
        <dbReference type="ARBA" id="ARBA00004141"/>
    </source>
</evidence>
<gene>
    <name evidence="9" type="ORF">GCM10022392_16120</name>
</gene>
<dbReference type="PANTHER" id="PTHR43731:SF14">
    <property type="entry name" value="PRESENILIN-ASSOCIATED RHOMBOID-LIKE PROTEIN, MITOCHONDRIAL"/>
    <property type="match status" value="1"/>
</dbReference>
<feature type="transmembrane region" description="Helical" evidence="7">
    <location>
        <begin position="137"/>
        <end position="162"/>
    </location>
</feature>
<evidence type="ECO:0000313" key="9">
    <source>
        <dbReference type="EMBL" id="GAA4094223.1"/>
    </source>
</evidence>
<dbReference type="PANTHER" id="PTHR43731">
    <property type="entry name" value="RHOMBOID PROTEASE"/>
    <property type="match status" value="1"/>
</dbReference>
<dbReference type="GO" id="GO:0008233">
    <property type="term" value="F:peptidase activity"/>
    <property type="evidence" value="ECO:0007669"/>
    <property type="project" value="UniProtKB-KW"/>
</dbReference>
<protein>
    <submittedName>
        <fullName evidence="9">Rhomboid family intramembrane serine protease</fullName>
    </submittedName>
</protein>